<dbReference type="InterPro" id="IPR050704">
    <property type="entry name" value="Peptidase_C85-like"/>
</dbReference>
<dbReference type="Pfam" id="PF02338">
    <property type="entry name" value="OTU"/>
    <property type="match status" value="1"/>
</dbReference>
<dbReference type="Proteomes" id="UP000774326">
    <property type="component" value="Unassembled WGS sequence"/>
</dbReference>
<dbReference type="InterPro" id="IPR038765">
    <property type="entry name" value="Papain-like_cys_pep_sf"/>
</dbReference>
<feature type="domain" description="OTU" evidence="2">
    <location>
        <begin position="177"/>
        <end position="312"/>
    </location>
</feature>
<protein>
    <recommendedName>
        <fullName evidence="2">OTU domain-containing protein</fullName>
    </recommendedName>
</protein>
<dbReference type="SUPFAM" id="SSF54001">
    <property type="entry name" value="Cysteine proteinases"/>
    <property type="match status" value="1"/>
</dbReference>
<sequence length="315" mass="36531">MSSAETLDQIHSRHKKEARDLINKTTSMKKQATKSTKKDIQKQIIELEQELKQRHEQELKDFDSSNAVSNTDEKNEADQNKESENEDEDEFSPEKLLAQLELDAQQSQPKQPEPQQQQQQQQQRKGPKRNKQKERLAKRAAKIEEEKAKAREEALLQPDLKKIEQTHIDELCQMAKVKQFDIAPDGNCLFASIRDQLKYRQDVDVSIKELRAKAAEHILADPETFTPYLFDEETMSMKDIKQYCDEIANTSAWGSDLEILALARIYNSPISVMMSGRSTLKIWEQGEGDELKLCYYKHSYALGEHYNSLRDLEDE</sequence>
<evidence type="ECO:0000259" key="2">
    <source>
        <dbReference type="PROSITE" id="PS50802"/>
    </source>
</evidence>
<organism evidence="3 4">
    <name type="scientific">Wickerhamomyces pijperi</name>
    <name type="common">Yeast</name>
    <name type="synonym">Pichia pijperi</name>
    <dbReference type="NCBI Taxonomy" id="599730"/>
    <lineage>
        <taxon>Eukaryota</taxon>
        <taxon>Fungi</taxon>
        <taxon>Dikarya</taxon>
        <taxon>Ascomycota</taxon>
        <taxon>Saccharomycotina</taxon>
        <taxon>Saccharomycetes</taxon>
        <taxon>Phaffomycetales</taxon>
        <taxon>Wickerhamomycetaceae</taxon>
        <taxon>Wickerhamomyces</taxon>
    </lineage>
</organism>
<dbReference type="InterPro" id="IPR003323">
    <property type="entry name" value="OTU_dom"/>
</dbReference>
<feature type="compositionally biased region" description="Low complexity" evidence="1">
    <location>
        <begin position="105"/>
        <end position="124"/>
    </location>
</feature>
<name>A0A9P8PJI5_WICPI</name>
<dbReference type="CDD" id="cd22762">
    <property type="entry name" value="OTU_fungi_OTU2-like"/>
    <property type="match status" value="1"/>
</dbReference>
<gene>
    <name evidence="3" type="ORF">WICPIJ_009875</name>
</gene>
<dbReference type="AlphaFoldDB" id="A0A9P8PJI5"/>
<comment type="caution">
    <text evidence="3">The sequence shown here is derived from an EMBL/GenBank/DDBJ whole genome shotgun (WGS) entry which is preliminary data.</text>
</comment>
<evidence type="ECO:0000313" key="4">
    <source>
        <dbReference type="Proteomes" id="UP000774326"/>
    </source>
</evidence>
<feature type="region of interest" description="Disordered" evidence="1">
    <location>
        <begin position="55"/>
        <end position="138"/>
    </location>
</feature>
<evidence type="ECO:0000256" key="1">
    <source>
        <dbReference type="SAM" id="MobiDB-lite"/>
    </source>
</evidence>
<dbReference type="Gene3D" id="3.90.70.80">
    <property type="match status" value="1"/>
</dbReference>
<dbReference type="OrthoDB" id="415023at2759"/>
<dbReference type="PANTHER" id="PTHR12419:SF10">
    <property type="entry name" value="DEUBIQUITINASE OTUD6B"/>
    <property type="match status" value="1"/>
</dbReference>
<dbReference type="EMBL" id="JAEUBG010005685">
    <property type="protein sequence ID" value="KAH3673232.1"/>
    <property type="molecule type" value="Genomic_DNA"/>
</dbReference>
<feature type="region of interest" description="Disordered" evidence="1">
    <location>
        <begin position="1"/>
        <end position="40"/>
    </location>
</feature>
<reference evidence="3" key="1">
    <citation type="journal article" date="2021" name="Open Biol.">
        <title>Shared evolutionary footprints suggest mitochondrial oxidative damage underlies multiple complex I losses in fungi.</title>
        <authorList>
            <person name="Schikora-Tamarit M.A."/>
            <person name="Marcet-Houben M."/>
            <person name="Nosek J."/>
            <person name="Gabaldon T."/>
        </authorList>
    </citation>
    <scope>NUCLEOTIDE SEQUENCE</scope>
    <source>
        <strain evidence="3">CBS2887</strain>
    </source>
</reference>
<accession>A0A9P8PJI5</accession>
<dbReference type="GO" id="GO:0016579">
    <property type="term" value="P:protein deubiquitination"/>
    <property type="evidence" value="ECO:0007669"/>
    <property type="project" value="TreeGrafter"/>
</dbReference>
<reference evidence="3" key="2">
    <citation type="submission" date="2021-01" db="EMBL/GenBank/DDBJ databases">
        <authorList>
            <person name="Schikora-Tamarit M.A."/>
        </authorList>
    </citation>
    <scope>NUCLEOTIDE SEQUENCE</scope>
    <source>
        <strain evidence="3">CBS2887</strain>
    </source>
</reference>
<evidence type="ECO:0000313" key="3">
    <source>
        <dbReference type="EMBL" id="KAH3673232.1"/>
    </source>
</evidence>
<dbReference type="PROSITE" id="PS50802">
    <property type="entry name" value="OTU"/>
    <property type="match status" value="1"/>
</dbReference>
<dbReference type="InterPro" id="IPR049771">
    <property type="entry name" value="OTU2-like_OTU"/>
</dbReference>
<keyword evidence="4" id="KW-1185">Reference proteome</keyword>
<feature type="compositionally biased region" description="Basic and acidic residues" evidence="1">
    <location>
        <begin position="71"/>
        <end position="83"/>
    </location>
</feature>
<proteinExistence type="predicted"/>
<dbReference type="PANTHER" id="PTHR12419">
    <property type="entry name" value="OTU DOMAIN CONTAINING PROTEIN"/>
    <property type="match status" value="1"/>
</dbReference>
<dbReference type="GO" id="GO:0004843">
    <property type="term" value="F:cysteine-type deubiquitinase activity"/>
    <property type="evidence" value="ECO:0007669"/>
    <property type="project" value="TreeGrafter"/>
</dbReference>
<feature type="compositionally biased region" description="Polar residues" evidence="1">
    <location>
        <begin position="23"/>
        <end position="34"/>
    </location>
</feature>